<proteinExistence type="predicted"/>
<name>A0ABM9D7P8_9BACT</name>
<organism evidence="1 2">
    <name type="scientific">Trichlorobacter ammonificans</name>
    <dbReference type="NCBI Taxonomy" id="2916410"/>
    <lineage>
        <taxon>Bacteria</taxon>
        <taxon>Pseudomonadati</taxon>
        <taxon>Thermodesulfobacteriota</taxon>
        <taxon>Desulfuromonadia</taxon>
        <taxon>Geobacterales</taxon>
        <taxon>Geobacteraceae</taxon>
        <taxon>Trichlorobacter</taxon>
    </lineage>
</organism>
<gene>
    <name evidence="1" type="ORF">GEAMG1_0952</name>
</gene>
<reference evidence="1 2" key="1">
    <citation type="submission" date="2022-03" db="EMBL/GenBank/DDBJ databases">
        <authorList>
            <person name="Koch H."/>
        </authorList>
    </citation>
    <scope>NUCLEOTIDE SEQUENCE [LARGE SCALE GENOMIC DNA]</scope>
    <source>
        <strain evidence="1 2">G1</strain>
    </source>
</reference>
<sequence>MPALPIRDNRASAETELRGKLAGIVLNSGAIDRSRFCE</sequence>
<protein>
    <submittedName>
        <fullName evidence="1">Uncharacterized protein</fullName>
    </submittedName>
</protein>
<dbReference type="EMBL" id="OW150024">
    <property type="protein sequence ID" value="CAH2030766.1"/>
    <property type="molecule type" value="Genomic_DNA"/>
</dbReference>
<evidence type="ECO:0000313" key="2">
    <source>
        <dbReference type="Proteomes" id="UP001295463"/>
    </source>
</evidence>
<evidence type="ECO:0000313" key="1">
    <source>
        <dbReference type="EMBL" id="CAH2030766.1"/>
    </source>
</evidence>
<dbReference type="Proteomes" id="UP001295463">
    <property type="component" value="Chromosome"/>
</dbReference>
<keyword evidence="2" id="KW-1185">Reference proteome</keyword>
<accession>A0ABM9D7P8</accession>